<feature type="binding site" evidence="9">
    <location>
        <begin position="40"/>
        <end position="44"/>
    </location>
    <ligand>
        <name>substrate</name>
    </ligand>
</feature>
<evidence type="ECO:0000256" key="9">
    <source>
        <dbReference type="HAMAP-Rule" id="MF_03215"/>
    </source>
</evidence>
<dbReference type="PANTHER" id="PTHR10584">
    <property type="entry name" value="SUGAR KINASE"/>
    <property type="match status" value="1"/>
</dbReference>
<dbReference type="GO" id="GO:0005524">
    <property type="term" value="F:ATP binding"/>
    <property type="evidence" value="ECO:0007669"/>
    <property type="project" value="UniProtKB-UniRule"/>
</dbReference>
<dbReference type="PRINTS" id="PR00990">
    <property type="entry name" value="RIBOKINASE"/>
</dbReference>
<evidence type="ECO:0000256" key="7">
    <source>
        <dbReference type="ARBA" id="ARBA00022958"/>
    </source>
</evidence>
<keyword evidence="9" id="KW-0539">Nucleus</keyword>
<feature type="binding site" evidence="9">
    <location>
        <begin position="226"/>
        <end position="231"/>
    </location>
    <ligand>
        <name>ATP</name>
        <dbReference type="ChEBI" id="CHEBI:30616"/>
    </ligand>
</feature>
<feature type="active site" description="Proton acceptor" evidence="9">
    <location>
        <position position="261"/>
    </location>
</feature>
<dbReference type="InterPro" id="IPR011877">
    <property type="entry name" value="Ribokinase"/>
</dbReference>
<comment type="caution">
    <text evidence="9">Lacks conserved residue(s) required for the propagation of feature annotation.</text>
</comment>
<keyword evidence="8 9" id="KW-0119">Carbohydrate metabolism</keyword>
<keyword evidence="5 9" id="KW-0067">ATP-binding</keyword>
<dbReference type="InterPro" id="IPR002139">
    <property type="entry name" value="Ribo/fructo_kinase"/>
</dbReference>
<feature type="binding site" evidence="9">
    <location>
        <position position="261"/>
    </location>
    <ligand>
        <name>substrate</name>
    </ligand>
</feature>
<feature type="binding site" evidence="9">
    <location>
        <position position="296"/>
    </location>
    <ligand>
        <name>K(+)</name>
        <dbReference type="ChEBI" id="CHEBI:29103"/>
    </ligand>
</feature>
<evidence type="ECO:0000256" key="1">
    <source>
        <dbReference type="ARBA" id="ARBA00022679"/>
    </source>
</evidence>
<proteinExistence type="inferred from homology"/>
<comment type="subcellular location">
    <subcellularLocation>
        <location evidence="9">Cytoplasm</location>
    </subcellularLocation>
    <subcellularLocation>
        <location evidence="9">Nucleus</location>
    </subcellularLocation>
</comment>
<dbReference type="GO" id="GO:0019303">
    <property type="term" value="P:D-ribose catabolic process"/>
    <property type="evidence" value="ECO:0007669"/>
    <property type="project" value="UniProtKB-UniRule"/>
</dbReference>
<evidence type="ECO:0000256" key="8">
    <source>
        <dbReference type="ARBA" id="ARBA00023277"/>
    </source>
</evidence>
<dbReference type="EC" id="2.7.1.15" evidence="9"/>
<name>A0A8R2NML4_ACYPI</name>
<dbReference type="InterPro" id="IPR011611">
    <property type="entry name" value="PfkB_dom"/>
</dbReference>
<keyword evidence="1 9" id="KW-0808">Transferase</keyword>
<dbReference type="GO" id="GO:0005829">
    <property type="term" value="C:cytosol"/>
    <property type="evidence" value="ECO:0007669"/>
    <property type="project" value="TreeGrafter"/>
</dbReference>
<evidence type="ECO:0000313" key="12">
    <source>
        <dbReference type="Proteomes" id="UP000007819"/>
    </source>
</evidence>
<dbReference type="SUPFAM" id="SSF53613">
    <property type="entry name" value="Ribokinase-like"/>
    <property type="match status" value="1"/>
</dbReference>
<dbReference type="InterPro" id="IPR029056">
    <property type="entry name" value="Ribokinase-like"/>
</dbReference>
<keyword evidence="3 9" id="KW-0547">Nucleotide-binding</keyword>
<comment type="catalytic activity">
    <reaction evidence="9">
        <text>D-ribose + ATP = D-ribose 5-phosphate + ADP + H(+)</text>
        <dbReference type="Rhea" id="RHEA:13697"/>
        <dbReference type="ChEBI" id="CHEBI:15378"/>
        <dbReference type="ChEBI" id="CHEBI:30616"/>
        <dbReference type="ChEBI" id="CHEBI:47013"/>
        <dbReference type="ChEBI" id="CHEBI:78346"/>
        <dbReference type="ChEBI" id="CHEBI:456216"/>
        <dbReference type="EC" id="2.7.1.15"/>
    </reaction>
</comment>
<dbReference type="Gene3D" id="3.40.1190.20">
    <property type="match status" value="1"/>
</dbReference>
<evidence type="ECO:0000256" key="3">
    <source>
        <dbReference type="ARBA" id="ARBA00022741"/>
    </source>
</evidence>
<feature type="binding site" evidence="9">
    <location>
        <position position="257"/>
    </location>
    <ligand>
        <name>K(+)</name>
        <dbReference type="ChEBI" id="CHEBI:29103"/>
    </ligand>
</feature>
<feature type="binding site" evidence="9">
    <location>
        <position position="293"/>
    </location>
    <ligand>
        <name>K(+)</name>
        <dbReference type="ChEBI" id="CHEBI:29103"/>
    </ligand>
</feature>
<comment type="subunit">
    <text evidence="9">Homodimer.</text>
</comment>
<protein>
    <recommendedName>
        <fullName evidence="9">Ribokinase</fullName>
        <shortName evidence="9">RK</shortName>
        <ecNumber evidence="9">2.7.1.15</ecNumber>
    </recommendedName>
</protein>
<dbReference type="OrthoDB" id="415590at2759"/>
<feature type="binding site" evidence="9">
    <location>
        <position position="298"/>
    </location>
    <ligand>
        <name>K(+)</name>
        <dbReference type="ChEBI" id="CHEBI:29103"/>
    </ligand>
</feature>
<keyword evidence="12" id="KW-1185">Reference proteome</keyword>
<keyword evidence="4 9" id="KW-0418">Kinase</keyword>
<evidence type="ECO:0000256" key="6">
    <source>
        <dbReference type="ARBA" id="ARBA00022842"/>
    </source>
</evidence>
<feature type="binding site" evidence="9">
    <location>
        <position position="141"/>
    </location>
    <ligand>
        <name>substrate</name>
    </ligand>
</feature>
<comment type="cofactor">
    <cofactor evidence="9">
        <name>Mg(2+)</name>
        <dbReference type="ChEBI" id="CHEBI:18420"/>
    </cofactor>
    <text evidence="9">Requires a divalent cation, most likely magnesium in vivo, as an electrophilic catalyst to aid phosphoryl group transfer. It is the chelate of the metal and the nucleotide that is the actual substrate.</text>
</comment>
<comment type="pathway">
    <text evidence="9">Carbohydrate metabolism; D-ribose degradation; D-ribose 5-phosphate from beta-D-ribopyranose: step 2/2.</text>
</comment>
<evidence type="ECO:0000313" key="11">
    <source>
        <dbReference type="EnsemblMetazoa" id="XP_029342002.1"/>
    </source>
</evidence>
<reference evidence="12" key="1">
    <citation type="submission" date="2010-06" db="EMBL/GenBank/DDBJ databases">
        <authorList>
            <person name="Jiang H."/>
            <person name="Abraham K."/>
            <person name="Ali S."/>
            <person name="Alsbrooks S.L."/>
            <person name="Anim B.N."/>
            <person name="Anosike U.S."/>
            <person name="Attaway T."/>
            <person name="Bandaranaike D.P."/>
            <person name="Battles P.K."/>
            <person name="Bell S.N."/>
            <person name="Bell A.V."/>
            <person name="Beltran B."/>
            <person name="Bickham C."/>
            <person name="Bustamante Y."/>
            <person name="Caleb T."/>
            <person name="Canada A."/>
            <person name="Cardenas V."/>
            <person name="Carter K."/>
            <person name="Chacko J."/>
            <person name="Chandrabose M.N."/>
            <person name="Chavez D."/>
            <person name="Chavez A."/>
            <person name="Chen L."/>
            <person name="Chu H.-S."/>
            <person name="Claassen K.J."/>
            <person name="Cockrell R."/>
            <person name="Collins M."/>
            <person name="Cooper J.A."/>
            <person name="Cree A."/>
            <person name="Curry S.M."/>
            <person name="Da Y."/>
            <person name="Dao M.D."/>
            <person name="Das B."/>
            <person name="Davila M.-L."/>
            <person name="Davy-Carroll L."/>
            <person name="Denson S."/>
            <person name="Dinh H."/>
            <person name="Ebong V.E."/>
            <person name="Edwards J.R."/>
            <person name="Egan A."/>
            <person name="El-Daye J."/>
            <person name="Escobedo L."/>
            <person name="Fernandez S."/>
            <person name="Fernando P.R."/>
            <person name="Flagg N."/>
            <person name="Forbes L.D."/>
            <person name="Fowler R.G."/>
            <person name="Fu Q."/>
            <person name="Gabisi R.A."/>
            <person name="Ganer J."/>
            <person name="Garbino Pronczuk A."/>
            <person name="Garcia R.M."/>
            <person name="Garner T."/>
            <person name="Garrett T.E."/>
            <person name="Gonzalez D.A."/>
            <person name="Hamid H."/>
            <person name="Hawkins E.S."/>
            <person name="Hirani K."/>
            <person name="Hogues M.E."/>
            <person name="Hollins B."/>
            <person name="Hsiao C.-H."/>
            <person name="Jabil R."/>
            <person name="James M.L."/>
            <person name="Jhangiani S.N."/>
            <person name="Johnson B."/>
            <person name="Johnson Q."/>
            <person name="Joshi V."/>
            <person name="Kalu J.B."/>
            <person name="Kam C."/>
            <person name="Kashfia A."/>
            <person name="Keebler J."/>
            <person name="Kisamo H."/>
            <person name="Kovar C.L."/>
            <person name="Lago L.A."/>
            <person name="Lai C.-Y."/>
            <person name="Laidlaw J."/>
            <person name="Lara F."/>
            <person name="Le T.-K."/>
            <person name="Lee S.L."/>
            <person name="Legall F.H."/>
            <person name="Lemon S.J."/>
            <person name="Lewis L.R."/>
            <person name="Li B."/>
            <person name="Liu Y."/>
            <person name="Liu Y.-S."/>
            <person name="Lopez J."/>
            <person name="Lozado R.J."/>
            <person name="Lu J."/>
            <person name="Madu R.C."/>
            <person name="Maheshwari M."/>
            <person name="Maheshwari R."/>
            <person name="Malloy K."/>
            <person name="Martinez E."/>
            <person name="Mathew T."/>
            <person name="Mercado I.C."/>
            <person name="Mercado C."/>
            <person name="Meyer B."/>
            <person name="Montgomery K."/>
            <person name="Morgan M.B."/>
            <person name="Munidasa M."/>
            <person name="Nazareth L.V."/>
            <person name="Nelson J."/>
            <person name="Ng B.M."/>
            <person name="Nguyen N.B."/>
            <person name="Nguyen P.Q."/>
            <person name="Nguyen T."/>
            <person name="Obregon M."/>
            <person name="Okwuonu G.O."/>
            <person name="Onwere C.G."/>
            <person name="Orozco G."/>
            <person name="Parra A."/>
            <person name="Patel S."/>
            <person name="Patil S."/>
            <person name="Perez A."/>
            <person name="Perez Y."/>
            <person name="Pham C."/>
            <person name="Primus E.L."/>
            <person name="Pu L.-L."/>
            <person name="Puazo M."/>
            <person name="Qin X."/>
            <person name="Quiroz J.B."/>
            <person name="Reese J."/>
            <person name="Richards S."/>
            <person name="Rives C.M."/>
            <person name="Robberts R."/>
            <person name="Ruiz S.J."/>
            <person name="Ruiz M.J."/>
            <person name="Santibanez J."/>
            <person name="Schneider B.W."/>
            <person name="Sisson I."/>
            <person name="Smith M."/>
            <person name="Sodergren E."/>
            <person name="Song X.-Z."/>
            <person name="Song B.B."/>
            <person name="Summersgill H."/>
            <person name="Thelus R."/>
            <person name="Thornton R.D."/>
            <person name="Trejos Z.Y."/>
            <person name="Usmani K."/>
            <person name="Vattathil S."/>
            <person name="Villasana D."/>
            <person name="Walker D.L."/>
            <person name="Wang S."/>
            <person name="Wang K."/>
            <person name="White C.S."/>
            <person name="Williams A.C."/>
            <person name="Williamson J."/>
            <person name="Wilson K."/>
            <person name="Woghiren I.O."/>
            <person name="Woodworth J.R."/>
            <person name="Worley K.C."/>
            <person name="Wright R.A."/>
            <person name="Wu W."/>
            <person name="Young L."/>
            <person name="Zhang L."/>
            <person name="Zhang J."/>
            <person name="Zhu Y."/>
            <person name="Muzny D.M."/>
            <person name="Weinstock G."/>
            <person name="Gibbs R.A."/>
        </authorList>
    </citation>
    <scope>NUCLEOTIDE SEQUENCE [LARGE SCALE GENOMIC DNA]</scope>
    <source>
        <strain evidence="12">LSR1</strain>
    </source>
</reference>
<evidence type="ECO:0000256" key="5">
    <source>
        <dbReference type="ARBA" id="ARBA00022840"/>
    </source>
</evidence>
<dbReference type="EnsemblMetazoa" id="XM_029486142.1">
    <property type="protein sequence ID" value="XP_029342002.1"/>
    <property type="gene ID" value="LOC100169431"/>
</dbReference>
<comment type="function">
    <text evidence="9">Catalyzes the phosphorylation of ribose at O-5 in a reaction requiring ATP and magnesium. The resulting D-ribose-5-phosphate can then be used either for sythesis of nucleotides, histidine, and tryptophan, or as a component of the pentose phosphate pathway.</text>
</comment>
<dbReference type="AlphaFoldDB" id="A0A8R2NML4"/>
<feature type="binding site" evidence="9">
    <location>
        <position position="188"/>
    </location>
    <ligand>
        <name>ATP</name>
        <dbReference type="ChEBI" id="CHEBI:30616"/>
    </ligand>
</feature>
<keyword evidence="9" id="KW-0963">Cytoplasm</keyword>
<evidence type="ECO:0000256" key="4">
    <source>
        <dbReference type="ARBA" id="ARBA00022777"/>
    </source>
</evidence>
<dbReference type="GO" id="GO:0005634">
    <property type="term" value="C:nucleus"/>
    <property type="evidence" value="ECO:0007669"/>
    <property type="project" value="UniProtKB-SubCell"/>
</dbReference>
<dbReference type="CDD" id="cd01174">
    <property type="entry name" value="ribokinase"/>
    <property type="match status" value="1"/>
</dbReference>
<keyword evidence="7 9" id="KW-0630">Potassium</keyword>
<feature type="binding site" evidence="9">
    <location>
        <begin position="260"/>
        <end position="261"/>
    </location>
    <ligand>
        <name>ATP</name>
        <dbReference type="ChEBI" id="CHEBI:30616"/>
    </ligand>
</feature>
<reference evidence="11" key="2">
    <citation type="submission" date="2022-06" db="UniProtKB">
        <authorList>
            <consortium name="EnsemblMetazoa"/>
        </authorList>
    </citation>
    <scope>IDENTIFICATION</scope>
</reference>
<accession>A0A8R2NML4</accession>
<feature type="domain" description="Carbohydrate kinase PfkB" evidence="10">
    <location>
        <begin position="16"/>
        <end position="304"/>
    </location>
</feature>
<evidence type="ECO:0000256" key="2">
    <source>
        <dbReference type="ARBA" id="ARBA00022723"/>
    </source>
</evidence>
<keyword evidence="2 9" id="KW-0479">Metal-binding</keyword>
<sequence>MAVLIGARSDLSMNSVSYTSKLPNLGQTIHGKKFTLDFGGKGANQCIAAQKLGADTVFIGCVGSDIFGRDIISNFERWGVDTQFITKKSVDTGVAQINVTDNGENYIIIVAGANSTLQKEDVDKAYDLLLKETSVVLFQFETPLETTEYILNKLSTANSKCCKIVNGAPAYTNSYQNILKLADIFCVNESEAEVYTNCIKKINSIETANEVLSLLLKQGCKIVIITLGSLGAVFASKDEREPQWVKVPKIENPIDTSGAGDAFLGSLAYFIVHTPNLSLYEQIRRACIIATRTVQFQGTQKSYPLKHDLPEELFNQNYINI</sequence>
<evidence type="ECO:0000259" key="10">
    <source>
        <dbReference type="Pfam" id="PF00294"/>
    </source>
</evidence>
<comment type="activity regulation">
    <text evidence="9">Activated by a monovalent cation that binds near, but not in, the active site. The most likely occupant of the site in vivo is potassium. Ion binding induces a conformational change that may alter substrate affinity.</text>
</comment>
<dbReference type="Proteomes" id="UP000007819">
    <property type="component" value="Chromosome A1"/>
</dbReference>
<dbReference type="GO" id="GO:0004747">
    <property type="term" value="F:ribokinase activity"/>
    <property type="evidence" value="ECO:0007669"/>
    <property type="project" value="UniProtKB-UniRule"/>
</dbReference>
<comment type="similarity">
    <text evidence="9">Belongs to the carbohydrate kinase PfkB family. Ribokinase subfamily.</text>
</comment>
<dbReference type="GO" id="GO:0046872">
    <property type="term" value="F:metal ion binding"/>
    <property type="evidence" value="ECO:0007669"/>
    <property type="project" value="UniProtKB-KW"/>
</dbReference>
<dbReference type="Pfam" id="PF00294">
    <property type="entry name" value="PfkB"/>
    <property type="match status" value="1"/>
</dbReference>
<feature type="binding site" evidence="9">
    <location>
        <position position="302"/>
    </location>
    <ligand>
        <name>K(+)</name>
        <dbReference type="ChEBI" id="CHEBI:29103"/>
    </ligand>
</feature>
<dbReference type="HAMAP" id="MF_01987">
    <property type="entry name" value="Ribokinase"/>
    <property type="match status" value="1"/>
</dbReference>
<gene>
    <name evidence="11" type="primary">100169431</name>
</gene>
<feature type="binding site" evidence="9">
    <location>
        <position position="255"/>
    </location>
    <ligand>
        <name>K(+)</name>
        <dbReference type="ChEBI" id="CHEBI:29103"/>
    </ligand>
</feature>
<organism evidence="11 12">
    <name type="scientific">Acyrthosiphon pisum</name>
    <name type="common">Pea aphid</name>
    <dbReference type="NCBI Taxonomy" id="7029"/>
    <lineage>
        <taxon>Eukaryota</taxon>
        <taxon>Metazoa</taxon>
        <taxon>Ecdysozoa</taxon>
        <taxon>Arthropoda</taxon>
        <taxon>Hexapoda</taxon>
        <taxon>Insecta</taxon>
        <taxon>Pterygota</taxon>
        <taxon>Neoptera</taxon>
        <taxon>Paraneoptera</taxon>
        <taxon>Hemiptera</taxon>
        <taxon>Sternorrhyncha</taxon>
        <taxon>Aphidomorpha</taxon>
        <taxon>Aphidoidea</taxon>
        <taxon>Aphididae</taxon>
        <taxon>Macrosiphini</taxon>
        <taxon>Acyrthosiphon</taxon>
    </lineage>
</organism>
<dbReference type="PANTHER" id="PTHR10584:SF166">
    <property type="entry name" value="RIBOKINASE"/>
    <property type="match status" value="1"/>
</dbReference>
<keyword evidence="6 9" id="KW-0460">Magnesium</keyword>